<reference evidence="4" key="2">
    <citation type="submission" date="2020-04" db="EMBL/GenBank/DDBJ databases">
        <authorList>
            <consortium name="NCBI Genome Project"/>
        </authorList>
    </citation>
    <scope>NUCLEOTIDE SEQUENCE</scope>
    <source>
        <strain evidence="4">CBS 781.70</strain>
    </source>
</reference>
<feature type="signal peptide" evidence="1">
    <location>
        <begin position="1"/>
        <end position="18"/>
    </location>
</feature>
<reference evidence="2 4" key="1">
    <citation type="submission" date="2020-01" db="EMBL/GenBank/DDBJ databases">
        <authorList>
            <consortium name="DOE Joint Genome Institute"/>
            <person name="Haridas S."/>
            <person name="Albert R."/>
            <person name="Binder M."/>
            <person name="Bloem J."/>
            <person name="Labutti K."/>
            <person name="Salamov A."/>
            <person name="Andreopoulos B."/>
            <person name="Baker S.E."/>
            <person name="Barry K."/>
            <person name="Bills G."/>
            <person name="Bluhm B.H."/>
            <person name="Cannon C."/>
            <person name="Castanera R."/>
            <person name="Culley D.E."/>
            <person name="Daum C."/>
            <person name="Ezra D."/>
            <person name="Gonzalez J.B."/>
            <person name="Henrissat B."/>
            <person name="Kuo A."/>
            <person name="Liang C."/>
            <person name="Lipzen A."/>
            <person name="Lutzoni F."/>
            <person name="Magnuson J."/>
            <person name="Mondo S."/>
            <person name="Nolan M."/>
            <person name="Ohm R."/>
            <person name="Pangilinan J."/>
            <person name="Park H.-J."/>
            <person name="Ramirez L."/>
            <person name="Alfaro M."/>
            <person name="Sun H."/>
            <person name="Tritt A."/>
            <person name="Yoshinaga Y."/>
            <person name="Zwiers L.-H."/>
            <person name="Turgeon B.G."/>
            <person name="Goodwin S.B."/>
            <person name="Spatafora J.W."/>
            <person name="Crous P.W."/>
            <person name="Grigoriev I.V."/>
        </authorList>
    </citation>
    <scope>NUCLEOTIDE SEQUENCE</scope>
    <source>
        <strain evidence="2 4">CBS 781.70</strain>
    </source>
</reference>
<sequence length="199" mass="22840">MKLFRTSVTIVAIVGASAIVIPSSETMQAIKIIPLKGENRNNFIDRATRPEHAHAEGHDKRGLEKAQRELPESAVICMSEDPSQLPQKFVSPDYNQEREQRVAADGLRHFWKRLIWVQHGRTCLTQAGEEEGQNEDVNDLEEVKAATTGYKASLRAEIRKKKEWEKQHPEGPEKVWVDGRRLPSYWNGHEMTAHYPYEE</sequence>
<dbReference type="GeneID" id="54419961"/>
<keyword evidence="1" id="KW-0732">Signal</keyword>
<gene>
    <name evidence="2 4" type="ORF">P152DRAFT_458152</name>
</gene>
<evidence type="ECO:0000313" key="3">
    <source>
        <dbReference type="Proteomes" id="UP000504638"/>
    </source>
</evidence>
<reference evidence="4" key="3">
    <citation type="submission" date="2025-04" db="UniProtKB">
        <authorList>
            <consortium name="RefSeq"/>
        </authorList>
    </citation>
    <scope>IDENTIFICATION</scope>
    <source>
        <strain evidence="4">CBS 781.70</strain>
    </source>
</reference>
<organism evidence="2">
    <name type="scientific">Eremomyces bilateralis CBS 781.70</name>
    <dbReference type="NCBI Taxonomy" id="1392243"/>
    <lineage>
        <taxon>Eukaryota</taxon>
        <taxon>Fungi</taxon>
        <taxon>Dikarya</taxon>
        <taxon>Ascomycota</taxon>
        <taxon>Pezizomycotina</taxon>
        <taxon>Dothideomycetes</taxon>
        <taxon>Dothideomycetes incertae sedis</taxon>
        <taxon>Eremomycetales</taxon>
        <taxon>Eremomycetaceae</taxon>
        <taxon>Eremomyces</taxon>
    </lineage>
</organism>
<keyword evidence="3" id="KW-1185">Reference proteome</keyword>
<dbReference type="AlphaFoldDB" id="A0A6G1G4W5"/>
<evidence type="ECO:0000313" key="2">
    <source>
        <dbReference type="EMBL" id="KAF1812981.1"/>
    </source>
</evidence>
<name>A0A6G1G4W5_9PEZI</name>
<feature type="chain" id="PRO_5044631826" evidence="1">
    <location>
        <begin position="19"/>
        <end position="199"/>
    </location>
</feature>
<dbReference type="EMBL" id="ML975156">
    <property type="protein sequence ID" value="KAF1812981.1"/>
    <property type="molecule type" value="Genomic_DNA"/>
</dbReference>
<dbReference type="Proteomes" id="UP000504638">
    <property type="component" value="Unplaced"/>
</dbReference>
<proteinExistence type="predicted"/>
<evidence type="ECO:0000313" key="4">
    <source>
        <dbReference type="RefSeq" id="XP_033534612.1"/>
    </source>
</evidence>
<evidence type="ECO:0000256" key="1">
    <source>
        <dbReference type="SAM" id="SignalP"/>
    </source>
</evidence>
<protein>
    <submittedName>
        <fullName evidence="2 4">Uncharacterized protein</fullName>
    </submittedName>
</protein>
<dbReference type="RefSeq" id="XP_033534612.1">
    <property type="nucleotide sequence ID" value="XM_033679391.1"/>
</dbReference>
<accession>A0A6G1G4W5</accession>